<dbReference type="Pfam" id="PF00909">
    <property type="entry name" value="Ammonium_transp"/>
    <property type="match status" value="1"/>
</dbReference>
<comment type="subcellular location">
    <subcellularLocation>
        <location evidence="1">Membrane</location>
        <topology evidence="1">Multi-pass membrane protein</topology>
    </subcellularLocation>
</comment>
<sequence>MGICALAHPWEGLFIGAVGALIACGSTELLERWQIDDPVGAVPVHFSCAVWSLISIGIFGRIDTLEHASQFNGLIAGGGFYLLGIQVLAATSQIAWTIITSYLILKVVDVTVGLRVPLDKEILGADYCEHGVGGPDDRDMPEGASEDDDDPQDIDSPRHETHFLGYHHVDHGPEHHHHNHHHRHVDMEVVERKINRRHSGGYCGHSFRQKHRIRLPKSSVSCCLHCCQCQCHLYDKVLSDCSDSDKELEENLKKKKKRRNVLSCCRRLVQRRKKRQEAKEDGDYLRRVDGGTNLKDVGTNTGGLNVVSQEIVTGL</sequence>
<name>A0A9J7MIB0_BRAFL</name>
<dbReference type="OrthoDB" id="534912at2759"/>
<evidence type="ECO:0000256" key="6">
    <source>
        <dbReference type="SAM" id="Phobius"/>
    </source>
</evidence>
<feature type="transmembrane region" description="Helical" evidence="6">
    <location>
        <begin position="42"/>
        <end position="60"/>
    </location>
</feature>
<evidence type="ECO:0000313" key="8">
    <source>
        <dbReference type="Proteomes" id="UP000001554"/>
    </source>
</evidence>
<reference evidence="8" key="1">
    <citation type="journal article" date="2020" name="Nat. Ecol. Evol.">
        <title>Deeply conserved synteny resolves early events in vertebrate evolution.</title>
        <authorList>
            <person name="Simakov O."/>
            <person name="Marletaz F."/>
            <person name="Yue J.X."/>
            <person name="O'Connell B."/>
            <person name="Jenkins J."/>
            <person name="Brandt A."/>
            <person name="Calef R."/>
            <person name="Tung C.H."/>
            <person name="Huang T.K."/>
            <person name="Schmutz J."/>
            <person name="Satoh N."/>
            <person name="Yu J.K."/>
            <person name="Putnam N.H."/>
            <person name="Green R.E."/>
            <person name="Rokhsar D.S."/>
        </authorList>
    </citation>
    <scope>NUCLEOTIDE SEQUENCE [LARGE SCALE GENOMIC DNA]</scope>
    <source>
        <strain evidence="8">S238N-H82</strain>
    </source>
</reference>
<feature type="compositionally biased region" description="Basic and acidic residues" evidence="5">
    <location>
        <begin position="130"/>
        <end position="141"/>
    </location>
</feature>
<feature type="transmembrane region" description="Helical" evidence="6">
    <location>
        <begin position="12"/>
        <end position="30"/>
    </location>
</feature>
<keyword evidence="8" id="KW-1185">Reference proteome</keyword>
<organism evidence="8 9">
    <name type="scientific">Branchiostoma floridae</name>
    <name type="common">Florida lancelet</name>
    <name type="synonym">Amphioxus</name>
    <dbReference type="NCBI Taxonomy" id="7739"/>
    <lineage>
        <taxon>Eukaryota</taxon>
        <taxon>Metazoa</taxon>
        <taxon>Chordata</taxon>
        <taxon>Cephalochordata</taxon>
        <taxon>Leptocardii</taxon>
        <taxon>Amphioxiformes</taxon>
        <taxon>Branchiostomatidae</taxon>
        <taxon>Branchiostoma</taxon>
    </lineage>
</organism>
<keyword evidence="4 6" id="KW-0472">Membrane</keyword>
<protein>
    <submittedName>
        <fullName evidence="9">Uncharacterized protein LOC118410678</fullName>
    </submittedName>
</protein>
<evidence type="ECO:0000256" key="2">
    <source>
        <dbReference type="ARBA" id="ARBA00022692"/>
    </source>
</evidence>
<keyword evidence="3 6" id="KW-1133">Transmembrane helix</keyword>
<dbReference type="Proteomes" id="UP000001554">
    <property type="component" value="Chromosome 2"/>
</dbReference>
<feature type="compositionally biased region" description="Acidic residues" evidence="5">
    <location>
        <begin position="144"/>
        <end position="153"/>
    </location>
</feature>
<feature type="transmembrane region" description="Helical" evidence="6">
    <location>
        <begin position="80"/>
        <end position="105"/>
    </location>
</feature>
<accession>A0A9J7MIB0</accession>
<dbReference type="GO" id="GO:0016020">
    <property type="term" value="C:membrane"/>
    <property type="evidence" value="ECO:0007669"/>
    <property type="project" value="UniProtKB-SubCell"/>
</dbReference>
<dbReference type="Gene3D" id="1.10.3430.10">
    <property type="entry name" value="Ammonium transporter AmtB like domains"/>
    <property type="match status" value="1"/>
</dbReference>
<evidence type="ECO:0000256" key="1">
    <source>
        <dbReference type="ARBA" id="ARBA00004141"/>
    </source>
</evidence>
<dbReference type="PANTHER" id="PTHR11730:SF58">
    <property type="entry name" value="AMMONIUM TRANSPORTER"/>
    <property type="match status" value="1"/>
</dbReference>
<reference evidence="9" key="2">
    <citation type="submission" date="2025-08" db="UniProtKB">
        <authorList>
            <consortium name="RefSeq"/>
        </authorList>
    </citation>
    <scope>IDENTIFICATION</scope>
    <source>
        <strain evidence="9">S238N-H82</strain>
        <tissue evidence="9">Testes</tissue>
    </source>
</reference>
<feature type="region of interest" description="Disordered" evidence="5">
    <location>
        <begin position="130"/>
        <end position="156"/>
    </location>
</feature>
<dbReference type="KEGG" id="bfo:118410678"/>
<dbReference type="RefSeq" id="XP_035668375.1">
    <property type="nucleotide sequence ID" value="XM_035812482.1"/>
</dbReference>
<dbReference type="SUPFAM" id="SSF111352">
    <property type="entry name" value="Ammonium transporter"/>
    <property type="match status" value="1"/>
</dbReference>
<dbReference type="AlphaFoldDB" id="A0A9J7MIB0"/>
<feature type="domain" description="Ammonium transporter AmtB-like" evidence="7">
    <location>
        <begin position="3"/>
        <end position="131"/>
    </location>
</feature>
<gene>
    <name evidence="9" type="primary">LOC118410678</name>
</gene>
<dbReference type="InterPro" id="IPR029020">
    <property type="entry name" value="Ammonium/urea_transptr"/>
</dbReference>
<dbReference type="InterPro" id="IPR024041">
    <property type="entry name" value="NH4_transpt_AmtB-like_dom"/>
</dbReference>
<evidence type="ECO:0000313" key="9">
    <source>
        <dbReference type="RefSeq" id="XP_035668375.1"/>
    </source>
</evidence>
<evidence type="ECO:0000256" key="4">
    <source>
        <dbReference type="ARBA" id="ARBA00023136"/>
    </source>
</evidence>
<dbReference type="PANTHER" id="PTHR11730">
    <property type="entry name" value="AMMONIUM TRANSPORTER"/>
    <property type="match status" value="1"/>
</dbReference>
<evidence type="ECO:0000259" key="7">
    <source>
        <dbReference type="Pfam" id="PF00909"/>
    </source>
</evidence>
<proteinExistence type="predicted"/>
<evidence type="ECO:0000256" key="5">
    <source>
        <dbReference type="SAM" id="MobiDB-lite"/>
    </source>
</evidence>
<keyword evidence="2 6" id="KW-0812">Transmembrane</keyword>
<dbReference type="GO" id="GO:0008519">
    <property type="term" value="F:ammonium channel activity"/>
    <property type="evidence" value="ECO:0007669"/>
    <property type="project" value="InterPro"/>
</dbReference>
<dbReference type="GeneID" id="118410678"/>
<evidence type="ECO:0000256" key="3">
    <source>
        <dbReference type="ARBA" id="ARBA00022989"/>
    </source>
</evidence>